<dbReference type="AlphaFoldDB" id="A0A7E4UQD1"/>
<keyword evidence="1" id="KW-0472">Membrane</keyword>
<protein>
    <submittedName>
        <fullName evidence="3">G protein-coupled receptor</fullName>
    </submittedName>
</protein>
<proteinExistence type="predicted"/>
<accession>A0A7E4UQD1</accession>
<keyword evidence="2" id="KW-1185">Reference proteome</keyword>
<evidence type="ECO:0000313" key="3">
    <source>
        <dbReference type="WBParaSite" id="Pan_g11563.t1"/>
    </source>
</evidence>
<reference evidence="2" key="1">
    <citation type="journal article" date="2013" name="Genetics">
        <title>The draft genome and transcriptome of Panagrellus redivivus are shaped by the harsh demands of a free-living lifestyle.</title>
        <authorList>
            <person name="Srinivasan J."/>
            <person name="Dillman A.R."/>
            <person name="Macchietto M.G."/>
            <person name="Heikkinen L."/>
            <person name="Lakso M."/>
            <person name="Fracchia K.M."/>
            <person name="Antoshechkin I."/>
            <person name="Mortazavi A."/>
            <person name="Wong G."/>
            <person name="Sternberg P.W."/>
        </authorList>
    </citation>
    <scope>NUCLEOTIDE SEQUENCE [LARGE SCALE GENOMIC DNA]</scope>
    <source>
        <strain evidence="2">MT8872</strain>
    </source>
</reference>
<feature type="transmembrane region" description="Helical" evidence="1">
    <location>
        <begin position="102"/>
        <end position="123"/>
    </location>
</feature>
<sequence length="227" mass="25935">MKQFGGALHYYNAEYLFERLISFFTIVTLPTLCIVGFIQNIPCLVITAKRRGQPHMPAIFVLSFFDTLQLTFSMALWFFKTFQIYKLDSTRILAKLYGSDSFHALIAFALNYASVLTLLFITVQRYCAIVIVRPSSAITTFKMLVTQFLPIISIVMITILHFADLPLLAVYGAVLILTLIMNPNWSSTEPSFILRLAEERSVVPVTEPSEVQFQHTLYHDIVVEYRS</sequence>
<feature type="transmembrane region" description="Helical" evidence="1">
    <location>
        <begin position="20"/>
        <end position="46"/>
    </location>
</feature>
<organism evidence="2 3">
    <name type="scientific">Panagrellus redivivus</name>
    <name type="common">Microworm</name>
    <dbReference type="NCBI Taxonomy" id="6233"/>
    <lineage>
        <taxon>Eukaryota</taxon>
        <taxon>Metazoa</taxon>
        <taxon>Ecdysozoa</taxon>
        <taxon>Nematoda</taxon>
        <taxon>Chromadorea</taxon>
        <taxon>Rhabditida</taxon>
        <taxon>Tylenchina</taxon>
        <taxon>Panagrolaimomorpha</taxon>
        <taxon>Panagrolaimoidea</taxon>
        <taxon>Panagrolaimidae</taxon>
        <taxon>Panagrellus</taxon>
    </lineage>
</organism>
<dbReference type="WBParaSite" id="Pan_g11563.t1">
    <property type="protein sequence ID" value="Pan_g11563.t1"/>
    <property type="gene ID" value="Pan_g11563"/>
</dbReference>
<feature type="transmembrane region" description="Helical" evidence="1">
    <location>
        <begin position="58"/>
        <end position="79"/>
    </location>
</feature>
<dbReference type="Gene3D" id="1.20.1070.10">
    <property type="entry name" value="Rhodopsin 7-helix transmembrane proteins"/>
    <property type="match status" value="1"/>
</dbReference>
<evidence type="ECO:0000313" key="2">
    <source>
        <dbReference type="Proteomes" id="UP000492821"/>
    </source>
</evidence>
<dbReference type="Proteomes" id="UP000492821">
    <property type="component" value="Unassembled WGS sequence"/>
</dbReference>
<feature type="transmembrane region" description="Helical" evidence="1">
    <location>
        <begin position="144"/>
        <end position="162"/>
    </location>
</feature>
<feature type="transmembrane region" description="Helical" evidence="1">
    <location>
        <begin position="168"/>
        <end position="185"/>
    </location>
</feature>
<evidence type="ECO:0000256" key="1">
    <source>
        <dbReference type="SAM" id="Phobius"/>
    </source>
</evidence>
<name>A0A7E4UQD1_PANRE</name>
<keyword evidence="1" id="KW-0812">Transmembrane</keyword>
<keyword evidence="1" id="KW-1133">Transmembrane helix</keyword>
<reference evidence="3" key="2">
    <citation type="submission" date="2020-10" db="UniProtKB">
        <authorList>
            <consortium name="WormBaseParasite"/>
        </authorList>
    </citation>
    <scope>IDENTIFICATION</scope>
</reference>